<feature type="compositionally biased region" description="Polar residues" evidence="5">
    <location>
        <begin position="138"/>
        <end position="148"/>
    </location>
</feature>
<keyword evidence="8" id="KW-1185">Reference proteome</keyword>
<dbReference type="Pfam" id="PF18044">
    <property type="entry name" value="zf-CCCH_4"/>
    <property type="match status" value="1"/>
</dbReference>
<feature type="domain" description="C3H1-type" evidence="6">
    <location>
        <begin position="157"/>
        <end position="184"/>
    </location>
</feature>
<reference evidence="7 8" key="1">
    <citation type="journal article" date="2021" name="Comput. Struct. Biotechnol. J.">
        <title>De novo genome assembly of the potent medicinal plant Rehmannia glutinosa using nanopore technology.</title>
        <authorList>
            <person name="Ma L."/>
            <person name="Dong C."/>
            <person name="Song C."/>
            <person name="Wang X."/>
            <person name="Zheng X."/>
            <person name="Niu Y."/>
            <person name="Chen S."/>
            <person name="Feng W."/>
        </authorList>
    </citation>
    <scope>NUCLEOTIDE SEQUENCE [LARGE SCALE GENOMIC DNA]</scope>
    <source>
        <strain evidence="7">DH-2019</strain>
    </source>
</reference>
<comment type="caution">
    <text evidence="7">The sequence shown here is derived from an EMBL/GenBank/DDBJ whole genome shotgun (WGS) entry which is preliminary data.</text>
</comment>
<dbReference type="InterPro" id="IPR052650">
    <property type="entry name" value="Zinc_finger_CCCH"/>
</dbReference>
<feature type="compositionally biased region" description="Basic and acidic residues" evidence="5">
    <location>
        <begin position="110"/>
        <end position="136"/>
    </location>
</feature>
<evidence type="ECO:0000256" key="2">
    <source>
        <dbReference type="ARBA" id="ARBA00022771"/>
    </source>
</evidence>
<feature type="region of interest" description="Disordered" evidence="5">
    <location>
        <begin position="325"/>
        <end position="381"/>
    </location>
</feature>
<dbReference type="InterPro" id="IPR000571">
    <property type="entry name" value="Znf_CCCH"/>
</dbReference>
<dbReference type="SUPFAM" id="SSF90229">
    <property type="entry name" value="CCCH zinc finger"/>
    <property type="match status" value="2"/>
</dbReference>
<dbReference type="InterPro" id="IPR036855">
    <property type="entry name" value="Znf_CCCH_sf"/>
</dbReference>
<feature type="compositionally biased region" description="Polar residues" evidence="5">
    <location>
        <begin position="19"/>
        <end position="30"/>
    </location>
</feature>
<evidence type="ECO:0000256" key="3">
    <source>
        <dbReference type="ARBA" id="ARBA00022833"/>
    </source>
</evidence>
<evidence type="ECO:0000313" key="7">
    <source>
        <dbReference type="EMBL" id="KAK6114998.1"/>
    </source>
</evidence>
<dbReference type="SMART" id="SM00356">
    <property type="entry name" value="ZnF_C3H1"/>
    <property type="match status" value="3"/>
</dbReference>
<keyword evidence="1 4" id="KW-0479">Metal-binding</keyword>
<dbReference type="EMBL" id="JABTTQ020003506">
    <property type="protein sequence ID" value="KAK6114998.1"/>
    <property type="molecule type" value="Genomic_DNA"/>
</dbReference>
<feature type="compositionally biased region" description="Basic and acidic residues" evidence="5">
    <location>
        <begin position="31"/>
        <end position="48"/>
    </location>
</feature>
<feature type="compositionally biased region" description="Basic and acidic residues" evidence="5">
    <location>
        <begin position="149"/>
        <end position="158"/>
    </location>
</feature>
<accession>A0ABR0TXK9</accession>
<dbReference type="PROSITE" id="PS50103">
    <property type="entry name" value="ZF_C3H1"/>
    <property type="match status" value="2"/>
</dbReference>
<protein>
    <recommendedName>
        <fullName evidence="6">C3H1-type domain-containing protein</fullName>
    </recommendedName>
</protein>
<feature type="zinc finger region" description="C3H1-type" evidence="4">
    <location>
        <begin position="157"/>
        <end position="184"/>
    </location>
</feature>
<feature type="domain" description="C3H1-type" evidence="6">
    <location>
        <begin position="245"/>
        <end position="272"/>
    </location>
</feature>
<feature type="zinc finger region" description="C3H1-type" evidence="4">
    <location>
        <begin position="245"/>
        <end position="272"/>
    </location>
</feature>
<dbReference type="PANTHER" id="PTHR36886:SF8">
    <property type="entry name" value="ZINC FINGER CCCH DOMAIN-CONTAINING PROTEIN 38"/>
    <property type="match status" value="1"/>
</dbReference>
<keyword evidence="3 4" id="KW-0862">Zinc</keyword>
<dbReference type="PANTHER" id="PTHR36886">
    <property type="entry name" value="PROTEIN FRIGIDA-ESSENTIAL 1"/>
    <property type="match status" value="1"/>
</dbReference>
<dbReference type="InterPro" id="IPR041367">
    <property type="entry name" value="Znf-CCCH_4"/>
</dbReference>
<organism evidence="7 8">
    <name type="scientific">Rehmannia glutinosa</name>
    <name type="common">Chinese foxglove</name>
    <dbReference type="NCBI Taxonomy" id="99300"/>
    <lineage>
        <taxon>Eukaryota</taxon>
        <taxon>Viridiplantae</taxon>
        <taxon>Streptophyta</taxon>
        <taxon>Embryophyta</taxon>
        <taxon>Tracheophyta</taxon>
        <taxon>Spermatophyta</taxon>
        <taxon>Magnoliopsida</taxon>
        <taxon>eudicotyledons</taxon>
        <taxon>Gunneridae</taxon>
        <taxon>Pentapetalae</taxon>
        <taxon>asterids</taxon>
        <taxon>lamiids</taxon>
        <taxon>Lamiales</taxon>
        <taxon>Orobanchaceae</taxon>
        <taxon>Rehmannieae</taxon>
        <taxon>Rehmannia</taxon>
    </lineage>
</organism>
<evidence type="ECO:0000259" key="6">
    <source>
        <dbReference type="PROSITE" id="PS50103"/>
    </source>
</evidence>
<evidence type="ECO:0000256" key="4">
    <source>
        <dbReference type="PROSITE-ProRule" id="PRU00723"/>
    </source>
</evidence>
<keyword evidence="2 4" id="KW-0863">Zinc-finger</keyword>
<dbReference type="Gene3D" id="4.10.1000.10">
    <property type="entry name" value="Zinc finger, CCCH-type"/>
    <property type="match status" value="2"/>
</dbReference>
<evidence type="ECO:0000256" key="1">
    <source>
        <dbReference type="ARBA" id="ARBA00022723"/>
    </source>
</evidence>
<evidence type="ECO:0000256" key="5">
    <source>
        <dbReference type="SAM" id="MobiDB-lite"/>
    </source>
</evidence>
<name>A0ABR0TXK9_REHGL</name>
<feature type="region of interest" description="Disordered" evidence="5">
    <location>
        <begin position="388"/>
        <end position="407"/>
    </location>
</feature>
<gene>
    <name evidence="7" type="ORF">DH2020_007267</name>
</gene>
<feature type="region of interest" description="Disordered" evidence="5">
    <location>
        <begin position="1"/>
        <end position="163"/>
    </location>
</feature>
<evidence type="ECO:0000313" key="8">
    <source>
        <dbReference type="Proteomes" id="UP001318860"/>
    </source>
</evidence>
<feature type="compositionally biased region" description="Polar residues" evidence="5">
    <location>
        <begin position="340"/>
        <end position="355"/>
    </location>
</feature>
<dbReference type="Proteomes" id="UP001318860">
    <property type="component" value="Unassembled WGS sequence"/>
</dbReference>
<sequence length="706" mass="79822">MGERRKRKSSWDMEEDTNHLSGMSEHNSWSGKDHRSSHGSGRYHEVYEPRISATRKSKDHSEWTPWESIEENPIALMNSSFKNAPKGKEFGGGNRYYKNMSPGFNGMKPRNYDHTHEYDQSHSQSRSDIKAKDHTRSRSPVNVRQSYGRSDRRSDPEKSSQVCKDFSTGRCMRGNQCRFFHLDNISHRDGPDGDLVKDDTRESWRSRTDYNHVPKHSYSRASGFESRDDVFDPYHGEDEHFVNKSRNAVPCKDFVRGKCRWGDTCRFSHHAASNDSFGQAGKCNRENCRFSHEDPINVDGRQGEVTERRSYDKSNWWNGPTWDDATRTSDTLEPTGWGGTNITNTASINDVGNGQTDDRGSKPLPEQPRAVATRNHLSRHDAAAQCLPPPALSLSRSTAHRRGARLQQGEITKQTPFFCHGTSREEGAFPAANRCVGPGFIWCDDLTDTTTHPIIFFGQSLTQNGGSVFPEQSSITSESDRGQNMLLPKPSNGFCTDMNDPKTHIVDPLNVQTHTQNDQKTSESQPPGFLEAKVPQLLANLLTRKLSDQVTNFPVNTADEQVSPVAYPVSLSRSFVNEYSQTYAGVEVSNSREMMPSFSDTSGWAPLVNTSNVQPNPGTISHLLTSMGNGRDYAEHGTEIQLNNHLRQLRRGGATKDEKGMRLFKNALVEFVKEILKPTWKEGRMSREDHKNVVKKWLTKFPVQYK</sequence>
<proteinExistence type="predicted"/>